<protein>
    <submittedName>
        <fullName evidence="2">Uncharacterized protein</fullName>
    </submittedName>
</protein>
<dbReference type="Proteomes" id="UP001054252">
    <property type="component" value="Unassembled WGS sequence"/>
</dbReference>
<feature type="region of interest" description="Disordered" evidence="1">
    <location>
        <begin position="1"/>
        <end position="67"/>
    </location>
</feature>
<reference evidence="2 3" key="1">
    <citation type="journal article" date="2021" name="Commun. Biol.">
        <title>The genome of Shorea leprosula (Dipterocarpaceae) highlights the ecological relevance of drought in aseasonal tropical rainforests.</title>
        <authorList>
            <person name="Ng K.K.S."/>
            <person name="Kobayashi M.J."/>
            <person name="Fawcett J.A."/>
            <person name="Hatakeyama M."/>
            <person name="Paape T."/>
            <person name="Ng C.H."/>
            <person name="Ang C.C."/>
            <person name="Tnah L.H."/>
            <person name="Lee C.T."/>
            <person name="Nishiyama T."/>
            <person name="Sese J."/>
            <person name="O'Brien M.J."/>
            <person name="Copetti D."/>
            <person name="Mohd Noor M.I."/>
            <person name="Ong R.C."/>
            <person name="Putra M."/>
            <person name="Sireger I.Z."/>
            <person name="Indrioko S."/>
            <person name="Kosugi Y."/>
            <person name="Izuno A."/>
            <person name="Isagi Y."/>
            <person name="Lee S.L."/>
            <person name="Shimizu K.K."/>
        </authorList>
    </citation>
    <scope>NUCLEOTIDE SEQUENCE [LARGE SCALE GENOMIC DNA]</scope>
    <source>
        <strain evidence="2">214</strain>
    </source>
</reference>
<sequence length="67" mass="7072">MDCIQSILLHEAEDESTGTSSSRRSDSGNDDVSSDQIAKNQETALVTDSALDAAKDDDKDVAKEAGN</sequence>
<feature type="compositionally biased region" description="Basic and acidic residues" evidence="1">
    <location>
        <begin position="53"/>
        <end position="67"/>
    </location>
</feature>
<feature type="compositionally biased region" description="Polar residues" evidence="1">
    <location>
        <begin position="36"/>
        <end position="46"/>
    </location>
</feature>
<accession>A0AAV5L3D8</accession>
<dbReference type="AlphaFoldDB" id="A0AAV5L3D8"/>
<evidence type="ECO:0000313" key="2">
    <source>
        <dbReference type="EMBL" id="GKV31623.1"/>
    </source>
</evidence>
<proteinExistence type="predicted"/>
<organism evidence="2 3">
    <name type="scientific">Rubroshorea leprosula</name>
    <dbReference type="NCBI Taxonomy" id="152421"/>
    <lineage>
        <taxon>Eukaryota</taxon>
        <taxon>Viridiplantae</taxon>
        <taxon>Streptophyta</taxon>
        <taxon>Embryophyta</taxon>
        <taxon>Tracheophyta</taxon>
        <taxon>Spermatophyta</taxon>
        <taxon>Magnoliopsida</taxon>
        <taxon>eudicotyledons</taxon>
        <taxon>Gunneridae</taxon>
        <taxon>Pentapetalae</taxon>
        <taxon>rosids</taxon>
        <taxon>malvids</taxon>
        <taxon>Malvales</taxon>
        <taxon>Dipterocarpaceae</taxon>
        <taxon>Rubroshorea</taxon>
    </lineage>
</organism>
<gene>
    <name evidence="2" type="ORF">SLEP1_g40297</name>
</gene>
<evidence type="ECO:0000313" key="3">
    <source>
        <dbReference type="Proteomes" id="UP001054252"/>
    </source>
</evidence>
<comment type="caution">
    <text evidence="2">The sequence shown here is derived from an EMBL/GenBank/DDBJ whole genome shotgun (WGS) entry which is preliminary data.</text>
</comment>
<dbReference type="EMBL" id="BPVZ01000092">
    <property type="protein sequence ID" value="GKV31623.1"/>
    <property type="molecule type" value="Genomic_DNA"/>
</dbReference>
<name>A0AAV5L3D8_9ROSI</name>
<keyword evidence="3" id="KW-1185">Reference proteome</keyword>
<evidence type="ECO:0000256" key="1">
    <source>
        <dbReference type="SAM" id="MobiDB-lite"/>
    </source>
</evidence>